<sequence length="54" mass="5760">MAVTWQYSIGNLARRAPADPAAVSPAAEDSLLPLVNLANDFPDEQGGFTWRSDG</sequence>
<feature type="non-terminal residue" evidence="1">
    <location>
        <position position="54"/>
    </location>
</feature>
<dbReference type="AlphaFoldDB" id="A0A0F9A1F3"/>
<proteinExistence type="predicted"/>
<gene>
    <name evidence="1" type="ORF">LCGC14_2708330</name>
</gene>
<dbReference type="EMBL" id="LAZR01048450">
    <property type="protein sequence ID" value="KKK91900.1"/>
    <property type="molecule type" value="Genomic_DNA"/>
</dbReference>
<accession>A0A0F9A1F3</accession>
<name>A0A0F9A1F3_9ZZZZ</name>
<reference evidence="1" key="1">
    <citation type="journal article" date="2015" name="Nature">
        <title>Complex archaea that bridge the gap between prokaryotes and eukaryotes.</title>
        <authorList>
            <person name="Spang A."/>
            <person name="Saw J.H."/>
            <person name="Jorgensen S.L."/>
            <person name="Zaremba-Niedzwiedzka K."/>
            <person name="Martijn J."/>
            <person name="Lind A.E."/>
            <person name="van Eijk R."/>
            <person name="Schleper C."/>
            <person name="Guy L."/>
            <person name="Ettema T.J."/>
        </authorList>
    </citation>
    <scope>NUCLEOTIDE SEQUENCE</scope>
</reference>
<protein>
    <submittedName>
        <fullName evidence="1">Uncharacterized protein</fullName>
    </submittedName>
</protein>
<evidence type="ECO:0000313" key="1">
    <source>
        <dbReference type="EMBL" id="KKK91900.1"/>
    </source>
</evidence>
<organism evidence="1">
    <name type="scientific">marine sediment metagenome</name>
    <dbReference type="NCBI Taxonomy" id="412755"/>
    <lineage>
        <taxon>unclassified sequences</taxon>
        <taxon>metagenomes</taxon>
        <taxon>ecological metagenomes</taxon>
    </lineage>
</organism>
<comment type="caution">
    <text evidence="1">The sequence shown here is derived from an EMBL/GenBank/DDBJ whole genome shotgun (WGS) entry which is preliminary data.</text>
</comment>